<dbReference type="eggNOG" id="COG4845">
    <property type="taxonomic scope" value="Bacteria"/>
</dbReference>
<dbReference type="Pfam" id="PF00302">
    <property type="entry name" value="CAT"/>
    <property type="match status" value="1"/>
</dbReference>
<feature type="active site" description="Proton acceptor" evidence="1">
    <location>
        <position position="188"/>
    </location>
</feature>
<protein>
    <submittedName>
        <fullName evidence="2">Chloramphenicol O-acetyltransferase type A</fullName>
    </submittedName>
</protein>
<gene>
    <name evidence="2" type="ORF">SAMN02927925_02573</name>
</gene>
<evidence type="ECO:0000256" key="1">
    <source>
        <dbReference type="PIRSR" id="PIRSR000440-1"/>
    </source>
</evidence>
<name>A0A1G4W6X5_9FLAO</name>
<evidence type="ECO:0000313" key="3">
    <source>
        <dbReference type="Proteomes" id="UP000182124"/>
    </source>
</evidence>
<dbReference type="PIRSF" id="PIRSF000440">
    <property type="entry name" value="CAT"/>
    <property type="match status" value="1"/>
</dbReference>
<sequence>MKQKLDIANWNRKTHFEFFSKFEEPFFGITVNVDCTKAYETAKQNGISFFIFYLHKTLVAINAVENFRYRIIDGEVIIYDTINASPTIMRDDTTFGFALTTYFEDLTVFNENAMVEIERVRKMNGLFTRDFSGDYNLIHFSSIPWVNFSSVSHSRSFSFPDSCPKVSFGKMTEENGKKTMPMSVHVHHGLMDGYHVGLFIEEFQKQMDS</sequence>
<dbReference type="RefSeq" id="WP_035654940.1">
    <property type="nucleotide sequence ID" value="NZ_CBCSBQ010000012.1"/>
</dbReference>
<evidence type="ECO:0000313" key="2">
    <source>
        <dbReference type="EMBL" id="SCX17758.1"/>
    </source>
</evidence>
<dbReference type="Proteomes" id="UP000182124">
    <property type="component" value="Unassembled WGS sequence"/>
</dbReference>
<dbReference type="STRING" id="329186.SAMN02927925_02573"/>
<dbReference type="EMBL" id="FMTY01000008">
    <property type="protein sequence ID" value="SCX17758.1"/>
    <property type="molecule type" value="Genomic_DNA"/>
</dbReference>
<reference evidence="2 3" key="1">
    <citation type="submission" date="2016-10" db="EMBL/GenBank/DDBJ databases">
        <authorList>
            <person name="de Groot N.N."/>
        </authorList>
    </citation>
    <scope>NUCLEOTIDE SEQUENCE [LARGE SCALE GENOMIC DNA]</scope>
    <source>
        <strain evidence="2 3">CGMCC 1.3801</strain>
    </source>
</reference>
<dbReference type="AlphaFoldDB" id="A0A1G4W6X5"/>
<dbReference type="InterPro" id="IPR023213">
    <property type="entry name" value="CAT-like_dom_sf"/>
</dbReference>
<keyword evidence="2" id="KW-0808">Transferase</keyword>
<dbReference type="Gene3D" id="3.30.559.10">
    <property type="entry name" value="Chloramphenicol acetyltransferase-like domain"/>
    <property type="match status" value="1"/>
</dbReference>
<dbReference type="PANTHER" id="PTHR38474">
    <property type="entry name" value="SLR0299 PROTEIN"/>
    <property type="match status" value="1"/>
</dbReference>
<proteinExistence type="predicted"/>
<dbReference type="InterPro" id="IPR001707">
    <property type="entry name" value="Cmp_AcTrfase"/>
</dbReference>
<dbReference type="GO" id="GO:0008811">
    <property type="term" value="F:chloramphenicol O-acetyltransferase activity"/>
    <property type="evidence" value="ECO:0007669"/>
    <property type="project" value="InterPro"/>
</dbReference>
<dbReference type="PANTHER" id="PTHR38474:SF1">
    <property type="entry name" value="SLR0299 PROTEIN"/>
    <property type="match status" value="1"/>
</dbReference>
<dbReference type="SUPFAM" id="SSF52777">
    <property type="entry name" value="CoA-dependent acyltransferases"/>
    <property type="match status" value="1"/>
</dbReference>
<accession>A0A1G4W6X5</accession>
<dbReference type="SMART" id="SM01059">
    <property type="entry name" value="CAT"/>
    <property type="match status" value="1"/>
</dbReference>
<organism evidence="2 3">
    <name type="scientific">Flavobacterium saliperosum</name>
    <dbReference type="NCBI Taxonomy" id="329186"/>
    <lineage>
        <taxon>Bacteria</taxon>
        <taxon>Pseudomonadati</taxon>
        <taxon>Bacteroidota</taxon>
        <taxon>Flavobacteriia</taxon>
        <taxon>Flavobacteriales</taxon>
        <taxon>Flavobacteriaceae</taxon>
        <taxon>Flavobacterium</taxon>
    </lineage>
</organism>